<dbReference type="Pfam" id="PF11274">
    <property type="entry name" value="DUF3074"/>
    <property type="match status" value="1"/>
</dbReference>
<dbReference type="InterPro" id="IPR024500">
    <property type="entry name" value="DUF3074"/>
</dbReference>
<name>A0ABR2V560_9PEZI</name>
<accession>A0ABR2V560</accession>
<feature type="region of interest" description="Disordered" evidence="1">
    <location>
        <begin position="44"/>
        <end position="69"/>
    </location>
</feature>
<evidence type="ECO:0000313" key="3">
    <source>
        <dbReference type="EMBL" id="KAK9421996.1"/>
    </source>
</evidence>
<feature type="region of interest" description="Disordered" evidence="1">
    <location>
        <begin position="281"/>
        <end position="318"/>
    </location>
</feature>
<protein>
    <recommendedName>
        <fullName evidence="2">DUF3074 domain-containing protein</fullName>
    </recommendedName>
</protein>
<evidence type="ECO:0000259" key="2">
    <source>
        <dbReference type="Pfam" id="PF11274"/>
    </source>
</evidence>
<dbReference type="Proteomes" id="UP001408356">
    <property type="component" value="Unassembled WGS sequence"/>
</dbReference>
<feature type="domain" description="DUF3074" evidence="2">
    <location>
        <begin position="90"/>
        <end position="273"/>
    </location>
</feature>
<dbReference type="SUPFAM" id="SSF55961">
    <property type="entry name" value="Bet v1-like"/>
    <property type="match status" value="1"/>
</dbReference>
<sequence length="318" mass="34673">MSPPLIRLSGIPLAQLPSPTASPDALSTFVLTILREALPFIDSASPTSGSPVDPKLWKHKGDKTSPDSAAKVEAWERVCQPAGTAEKETWALRKSVHEDRAEKGTASWAEFERCFRDEHAEAEHAFTPNVLATHEALAWDCAGIPPAQEGGQTWGDFRLRVEEMRHKIGKPLKDRTFPVLQLTAGVEGGHEFVVVSIPVPDFGSSESSKLAREKTAQVAHYVSVERIRKLADGKIEWLMATASDAGGVLPQFVQNLAMPGVVWKDVPLFLAWIAKERQTRDVARDGVFDKGRQRQAQEPADPATASAADPEPLHSSAP</sequence>
<dbReference type="PANTHER" id="PTHR40370:SF1">
    <property type="entry name" value="DUF3074 DOMAIN-CONTAINING PROTEIN"/>
    <property type="match status" value="1"/>
</dbReference>
<reference evidence="3 4" key="1">
    <citation type="journal article" date="2024" name="J. Plant Pathol.">
        <title>Sequence and assembly of the genome of Seiridium unicorne, isolate CBS 538.82, causal agent of cypress canker disease.</title>
        <authorList>
            <person name="Scali E."/>
            <person name="Rocca G.D."/>
            <person name="Danti R."/>
            <person name="Garbelotto M."/>
            <person name="Barberini S."/>
            <person name="Baroncelli R."/>
            <person name="Emiliani G."/>
        </authorList>
    </citation>
    <scope>NUCLEOTIDE SEQUENCE [LARGE SCALE GENOMIC DNA]</scope>
    <source>
        <strain evidence="3 4">BM-138-508</strain>
    </source>
</reference>
<feature type="compositionally biased region" description="Low complexity" evidence="1">
    <location>
        <begin position="296"/>
        <end position="310"/>
    </location>
</feature>
<proteinExistence type="predicted"/>
<gene>
    <name evidence="3" type="ORF">SUNI508_05296</name>
</gene>
<comment type="caution">
    <text evidence="3">The sequence shown here is derived from an EMBL/GenBank/DDBJ whole genome shotgun (WGS) entry which is preliminary data.</text>
</comment>
<evidence type="ECO:0000313" key="4">
    <source>
        <dbReference type="Proteomes" id="UP001408356"/>
    </source>
</evidence>
<organism evidence="3 4">
    <name type="scientific">Seiridium unicorne</name>
    <dbReference type="NCBI Taxonomy" id="138068"/>
    <lineage>
        <taxon>Eukaryota</taxon>
        <taxon>Fungi</taxon>
        <taxon>Dikarya</taxon>
        <taxon>Ascomycota</taxon>
        <taxon>Pezizomycotina</taxon>
        <taxon>Sordariomycetes</taxon>
        <taxon>Xylariomycetidae</taxon>
        <taxon>Amphisphaeriales</taxon>
        <taxon>Sporocadaceae</taxon>
        <taxon>Seiridium</taxon>
    </lineage>
</organism>
<dbReference type="EMBL" id="JARVKF010000146">
    <property type="protein sequence ID" value="KAK9421996.1"/>
    <property type="molecule type" value="Genomic_DNA"/>
</dbReference>
<keyword evidence="4" id="KW-1185">Reference proteome</keyword>
<feature type="compositionally biased region" description="Basic and acidic residues" evidence="1">
    <location>
        <begin position="281"/>
        <end position="292"/>
    </location>
</feature>
<evidence type="ECO:0000256" key="1">
    <source>
        <dbReference type="SAM" id="MobiDB-lite"/>
    </source>
</evidence>
<dbReference type="PANTHER" id="PTHR40370">
    <property type="entry name" value="EXPRESSED PROTEIN"/>
    <property type="match status" value="1"/>
</dbReference>